<dbReference type="Proteomes" id="UP001163324">
    <property type="component" value="Chromosome 1"/>
</dbReference>
<gene>
    <name evidence="1" type="ORF">N3K66_001533</name>
</gene>
<keyword evidence="2" id="KW-1185">Reference proteome</keyword>
<evidence type="ECO:0000313" key="2">
    <source>
        <dbReference type="Proteomes" id="UP001163324"/>
    </source>
</evidence>
<protein>
    <submittedName>
        <fullName evidence="1">Uncharacterized protein</fullName>
    </submittedName>
</protein>
<sequence>MAWSEKQPLLGRVVGPPQMRIPLCAVLAVAVMLAFSFIFLSYDDAVVVSSAAAGLAGGENKKHQQKQEVLDAPWSWYDIKPSTELRWESCYDNKFECARLDVPMDWQSPTEEQRVVLGVIKLPAKIKGSNLPPVFVNPGGPGGSGLEWLLEVGDDMQTIVGANQDLISFDPRGVGVSTPRVECWGSPQKRRVWSLQETPVVDERPGLIYDAHARAAAFSGACERRMAGTGILEHLSSAYAARDMLAVLEGTGHRALRYWGISYGSILGGVFAGLYPDRVERLVSDGNVDYNDWFHLDHGNFVADADLIFDAFDAACHRAGPAKCALWAETPAAVLDRRAAILEGLKLRPVLIPANATLPGGDDDGNEGPAMPELVTYSRLQRLTRGLAYRPLFYAERMAAAYAALERGDGLPFYELANSEDGPSAPGDMCSVGDGPEGLVPTSTEDAFSAITCSDSEPMDSGVEGYGEYVDKITGISRWTGAASSFFRVACAGRSVRPKWRVTGDDFGGDTAFPILFIGNLADNVTPLQSAWNNSAKFPSSRVLVQNSYGHATLSAALTCTAKHIRAYFQDGALPESGTECEPDYDLFEMPREDQGDQGEWEAEGAGAGEGEGESLARQADELAAAVRGAARKARLGGKRRY</sequence>
<dbReference type="EMBL" id="CM047940">
    <property type="protein sequence ID" value="KAI9905004.1"/>
    <property type="molecule type" value="Genomic_DNA"/>
</dbReference>
<comment type="caution">
    <text evidence="1">The sequence shown here is derived from an EMBL/GenBank/DDBJ whole genome shotgun (WGS) entry which is preliminary data.</text>
</comment>
<name>A0ACC0VF16_9HYPO</name>
<evidence type="ECO:0000313" key="1">
    <source>
        <dbReference type="EMBL" id="KAI9905004.1"/>
    </source>
</evidence>
<proteinExistence type="predicted"/>
<reference evidence="1" key="1">
    <citation type="submission" date="2022-10" db="EMBL/GenBank/DDBJ databases">
        <title>Complete Genome of Trichothecium roseum strain YXFP-22015, a Plant Pathogen Isolated from Citrus.</title>
        <authorList>
            <person name="Wang Y."/>
            <person name="Zhu L."/>
        </authorList>
    </citation>
    <scope>NUCLEOTIDE SEQUENCE</scope>
    <source>
        <strain evidence="1">YXFP-22015</strain>
    </source>
</reference>
<organism evidence="1 2">
    <name type="scientific">Trichothecium roseum</name>
    <dbReference type="NCBI Taxonomy" id="47278"/>
    <lineage>
        <taxon>Eukaryota</taxon>
        <taxon>Fungi</taxon>
        <taxon>Dikarya</taxon>
        <taxon>Ascomycota</taxon>
        <taxon>Pezizomycotina</taxon>
        <taxon>Sordariomycetes</taxon>
        <taxon>Hypocreomycetidae</taxon>
        <taxon>Hypocreales</taxon>
        <taxon>Hypocreales incertae sedis</taxon>
        <taxon>Trichothecium</taxon>
    </lineage>
</organism>
<accession>A0ACC0VF16</accession>